<feature type="compositionally biased region" description="Pro residues" evidence="1">
    <location>
        <begin position="826"/>
        <end position="837"/>
    </location>
</feature>
<feature type="region of interest" description="Disordered" evidence="1">
    <location>
        <begin position="86"/>
        <end position="123"/>
    </location>
</feature>
<sequence length="2238" mass="231825">MDFDFDEDYRSCGPFSGQPTPSSASSPAEESDARSHIYDASPGLGPSDPLIALPPLPPLLNSRANEANGGHGQDMFFSRLCAASDVATPPQRRPQSDQTVRLPCAPPLPGSGASTAEDVSAPPHLPLTVQVGQATGQPLESFGAGIAEAFEQPAVTSSPTHPLNGSGPRVAAASPGCPPERLPLPQPPNEDAFVAARPSVRRQEYQRLQVWLAAGGSAQQFTLFFREMLMDADGLAFIEACNAVAAHYSHVAAVAAKPAGHSASSASFAWLPALAERLLQAGPSERSAAAALALAAAAAAASPASGAAPAASPRAEAEAEAEVAPPLALVGFWAELAALLNTFGSVTSAAGALQLLGACVEHRVVKEPELRAISRAVAGAAPGLLAGSDGVTNRLPLASFVFALGPSLRSECFDASLLRFLEGLAETGVPIPGPLAAPNTGAFNGSPGSAAGNPPASPQYLLAAAQSPQTAMTSPLVSDPLRLLAESSTKTWRQRLACLDGILGPDGGFHGLPVLWPQLVLQAEDDHPAVAAAALRAIARLAPSFGEGADGRSGQLGDHLAARLAAAIRARLREGRARDVEAAFACVSAFARSPMVLGGPGPLSSFLTQALGCPKERARAAVAEILAAGTYGKGALVEVQDAGNAVDLQSTTPLKGASDKDALTKGTPLQKQLTPILETLLLEACPPRRLASKRASPGHSPCTPTPSPGPARFKGLGVAISPPPIRGFAASSVSPVERATPSAILPLPPFSPDDDSPEPSPQLFYQNWQRQAASPAPLSGTSPWSGSTFSPQPGPQEQAMLWTFAVRPPAEETTAKPSRYASLAGTPPPPSRGPPADSPVRLTSHQIDQLSQLHQLQQPLPPSACTPPRRGPSRSTGLFGGPLSSTPEARQADDAEHARYQTAPQYDLGAIAEAWKACGQPASAGSSFAGPQLQAESKLLGFSSSHSSHMMRSYAAANSASTLAFGNAAAAAFQTVGLPGTVESVLFEETQVVSVVSEAARLEKQLGDGLQELLAGRSATKWHAALQALALWDGADSTEQAVGCQAEDPSPHRKALVQVLLSAGARLPPAAQPELWRALMELSQASWLPETALLELAVRHCLAFTEPQVVAAFLVAQVAEGRISAAGALEFCFGRLPPNPRGPKVLGGGGGGGGGRLARLILCMVKGCLAFETPLLADLVLPSLPAVSEWACTGQLAPSTAPPLRTALELLLQHLAPESIPERCWCQLLKFLGPGHQRPILEATAPAVKARGAPSTRPNVAVSDSAKMFQPMGQGLHNSRAQTDASSMDTAVDSGDDDDGSFAASAAGAGGMLEAPPGATHGSYTSDVSFPLGGADPGVNDLGELASTFGRLHKITLALSRQDGGDEVLEPLQTATQLLSRTQIFAPLRAFLRRLLARQRVREFKAVAAKENFPPPPAGAQKFATSSSSSGGGNASCFLSDDYASVRELSADEGLAGAFPHSLLAHLKRLLRAPAAAATHRAAAECLGAVAQACGSLLLRVLLGHFAAALLRQAATRGPAQAAARSTLAQLVALEDTAVAVSSSFLRPRSDLRVVWRALVQSVSLASGGNSRPGGSGGFCGMSVSPPSGPLGSGSGSDQASGLLVEALRWLAEDALGLMQDLTAVEAKDALAVVAPALQDRSPALRSAACRSLWALAAARGGAQQLQEDLLAQALPAAARASALSALEGGRMSLADSPPVTATSCAAAGPSRRSPTPVHPGAVGQVPARPNAASQLGLPTSSGTTRSSAPLTRRLQFSPSPSAGLLFPDSAGRREGCLDDSFQSPVGGPASSGGVRRRPSSAQETLSRRCGLEAVPELGVPRVRGVSPVRGVMPFSTLPVPAQLRDDSFRPLADDTRLRTAQGGQRARAPAASPGPSCLSSLRDTSISEVASSPASFASFAVAQEIEADLGVWAEELARPSAPQDSPQGEETPSHESPETWTARMTGLRSRLEALAIRGESVFAAGLVLPIFLLCGRLTSRAAAEDNGEDDEDCNGASALLRAMLVAVTAAADAFLPPVLQQLGSKPAVLVAAVFRSVLQTLAQLQHLSRSPSERVRKAAAPVLMELPPLLARLVDSLEAPGQLVAWIRVASEVLSDEATGDDASNWRKVETSQASDAKDVADTRRWALRFCARCVERCLPSLRGARHEEFCAWEVFSELSKLYERRGPIGHGQLDHAWTADCNGWIHTLEDAAQLVSRLYPAQAREFLLLANCTGSPLPGSLENLLDVAAREESEQN</sequence>
<feature type="compositionally biased region" description="Pro residues" evidence="1">
    <location>
        <begin position="176"/>
        <end position="188"/>
    </location>
</feature>
<protein>
    <submittedName>
        <fullName evidence="2">Uncharacterized protein</fullName>
    </submittedName>
</protein>
<name>A0A813GSE0_POLGL</name>
<feature type="compositionally biased region" description="Polar residues" evidence="1">
    <location>
        <begin position="1732"/>
        <end position="1761"/>
    </location>
</feature>
<feature type="region of interest" description="Disordered" evidence="1">
    <location>
        <begin position="1"/>
        <end position="71"/>
    </location>
</feature>
<feature type="compositionally biased region" description="Gly residues" evidence="1">
    <location>
        <begin position="1571"/>
        <end position="1580"/>
    </location>
</feature>
<proteinExistence type="predicted"/>
<feature type="region of interest" description="Disordered" evidence="1">
    <location>
        <begin position="1271"/>
        <end position="1320"/>
    </location>
</feature>
<evidence type="ECO:0000256" key="1">
    <source>
        <dbReference type="SAM" id="MobiDB-lite"/>
    </source>
</evidence>
<feature type="region of interest" description="Disordered" evidence="1">
    <location>
        <begin position="1859"/>
        <end position="1880"/>
    </location>
</feature>
<feature type="region of interest" description="Disordered" evidence="1">
    <location>
        <begin position="690"/>
        <end position="718"/>
    </location>
</feature>
<gene>
    <name evidence="2" type="ORF">PGLA1383_LOCUS44710</name>
</gene>
<feature type="region of interest" description="Disordered" evidence="1">
    <location>
        <begin position="154"/>
        <end position="188"/>
    </location>
</feature>
<dbReference type="Gene3D" id="1.25.10.10">
    <property type="entry name" value="Leucine-rich Repeat Variant"/>
    <property type="match status" value="2"/>
</dbReference>
<evidence type="ECO:0000313" key="3">
    <source>
        <dbReference type="Proteomes" id="UP000654075"/>
    </source>
</evidence>
<feature type="compositionally biased region" description="Polar residues" evidence="1">
    <location>
        <begin position="1276"/>
        <end position="1289"/>
    </location>
</feature>
<feature type="region of interest" description="Disordered" evidence="1">
    <location>
        <begin position="769"/>
        <end position="795"/>
    </location>
</feature>
<feature type="region of interest" description="Disordered" evidence="1">
    <location>
        <begin position="858"/>
        <end position="895"/>
    </location>
</feature>
<comment type="caution">
    <text evidence="2">The sequence shown here is derived from an EMBL/GenBank/DDBJ whole genome shotgun (WGS) entry which is preliminary data.</text>
</comment>
<feature type="compositionally biased region" description="Low complexity" evidence="1">
    <location>
        <begin position="1861"/>
        <end position="1877"/>
    </location>
</feature>
<dbReference type="Proteomes" id="UP000654075">
    <property type="component" value="Unassembled WGS sequence"/>
</dbReference>
<evidence type="ECO:0000313" key="2">
    <source>
        <dbReference type="EMBL" id="CAE8628013.1"/>
    </source>
</evidence>
<feature type="compositionally biased region" description="Polar residues" evidence="1">
    <location>
        <begin position="154"/>
        <end position="163"/>
    </location>
</feature>
<dbReference type="InterPro" id="IPR011989">
    <property type="entry name" value="ARM-like"/>
</dbReference>
<feature type="region of interest" description="Disordered" evidence="1">
    <location>
        <begin position="1919"/>
        <end position="1941"/>
    </location>
</feature>
<feature type="region of interest" description="Disordered" evidence="1">
    <location>
        <begin position="1567"/>
        <end position="1597"/>
    </location>
</feature>
<dbReference type="InterPro" id="IPR016024">
    <property type="entry name" value="ARM-type_fold"/>
</dbReference>
<reference evidence="2" key="1">
    <citation type="submission" date="2021-02" db="EMBL/GenBank/DDBJ databases">
        <authorList>
            <person name="Dougan E. K."/>
            <person name="Rhodes N."/>
            <person name="Thang M."/>
            <person name="Chan C."/>
        </authorList>
    </citation>
    <scope>NUCLEOTIDE SEQUENCE</scope>
</reference>
<keyword evidence="3" id="KW-1185">Reference proteome</keyword>
<feature type="compositionally biased region" description="Low complexity" evidence="1">
    <location>
        <begin position="1784"/>
        <end position="1794"/>
    </location>
</feature>
<feature type="region of interest" description="Disordered" evidence="1">
    <location>
        <begin position="809"/>
        <end position="841"/>
    </location>
</feature>
<dbReference type="EMBL" id="CAJNNV010029322">
    <property type="protein sequence ID" value="CAE8628013.1"/>
    <property type="molecule type" value="Genomic_DNA"/>
</dbReference>
<feature type="compositionally biased region" description="Polar residues" evidence="1">
    <location>
        <begin position="779"/>
        <end position="791"/>
    </location>
</feature>
<organism evidence="2 3">
    <name type="scientific">Polarella glacialis</name>
    <name type="common">Dinoflagellate</name>
    <dbReference type="NCBI Taxonomy" id="89957"/>
    <lineage>
        <taxon>Eukaryota</taxon>
        <taxon>Sar</taxon>
        <taxon>Alveolata</taxon>
        <taxon>Dinophyceae</taxon>
        <taxon>Suessiales</taxon>
        <taxon>Suessiaceae</taxon>
        <taxon>Polarella</taxon>
    </lineage>
</organism>
<feature type="region of interest" description="Disordered" evidence="1">
    <location>
        <begin position="1693"/>
        <end position="1808"/>
    </location>
</feature>
<dbReference type="SUPFAM" id="SSF48371">
    <property type="entry name" value="ARM repeat"/>
    <property type="match status" value="1"/>
</dbReference>
<accession>A0A813GSE0</accession>